<protein>
    <recommendedName>
        <fullName evidence="6">Thioredoxin</fullName>
    </recommendedName>
</protein>
<dbReference type="NCBIfam" id="TIGR01068">
    <property type="entry name" value="thioredoxin"/>
    <property type="match status" value="1"/>
</dbReference>
<dbReference type="InterPro" id="IPR017937">
    <property type="entry name" value="Thioredoxin_CS"/>
</dbReference>
<keyword evidence="5" id="KW-0676">Redox-active center</keyword>
<name>A0A8J3LKU6_9ACTN</name>
<dbReference type="PROSITE" id="PS00194">
    <property type="entry name" value="THIOREDOXIN_1"/>
    <property type="match status" value="1"/>
</dbReference>
<dbReference type="SUPFAM" id="SSF52833">
    <property type="entry name" value="Thioredoxin-like"/>
    <property type="match status" value="1"/>
</dbReference>
<dbReference type="Gene3D" id="2.30.30.380">
    <property type="entry name" value="Zn-finger domain of Sec23/24"/>
    <property type="match status" value="1"/>
</dbReference>
<dbReference type="Pfam" id="PF00085">
    <property type="entry name" value="Thioredoxin"/>
    <property type="match status" value="1"/>
</dbReference>
<evidence type="ECO:0000313" key="8">
    <source>
        <dbReference type="EMBL" id="GIG73672.1"/>
    </source>
</evidence>
<dbReference type="PROSITE" id="PS51352">
    <property type="entry name" value="THIOREDOXIN_2"/>
    <property type="match status" value="1"/>
</dbReference>
<dbReference type="Proteomes" id="UP000653674">
    <property type="component" value="Unassembled WGS sequence"/>
</dbReference>
<evidence type="ECO:0000313" key="9">
    <source>
        <dbReference type="Proteomes" id="UP000653674"/>
    </source>
</evidence>
<organism evidence="8 9">
    <name type="scientific">Planosporangium flavigriseum</name>
    <dbReference type="NCBI Taxonomy" id="373681"/>
    <lineage>
        <taxon>Bacteria</taxon>
        <taxon>Bacillati</taxon>
        <taxon>Actinomycetota</taxon>
        <taxon>Actinomycetes</taxon>
        <taxon>Micromonosporales</taxon>
        <taxon>Micromonosporaceae</taxon>
        <taxon>Planosporangium</taxon>
    </lineage>
</organism>
<reference evidence="8" key="1">
    <citation type="submission" date="2021-01" db="EMBL/GenBank/DDBJ databases">
        <title>Whole genome shotgun sequence of Planosporangium flavigriseum NBRC 105377.</title>
        <authorList>
            <person name="Komaki H."/>
            <person name="Tamura T."/>
        </authorList>
    </citation>
    <scope>NUCLEOTIDE SEQUENCE</scope>
    <source>
        <strain evidence="8">NBRC 105377</strain>
    </source>
</reference>
<dbReference type="PRINTS" id="PR00421">
    <property type="entry name" value="THIOREDOXIN"/>
</dbReference>
<evidence type="ECO:0000256" key="2">
    <source>
        <dbReference type="ARBA" id="ARBA00022448"/>
    </source>
</evidence>
<dbReference type="GO" id="GO:0045454">
    <property type="term" value="P:cell redox homeostasis"/>
    <property type="evidence" value="ECO:0007669"/>
    <property type="project" value="TreeGrafter"/>
</dbReference>
<evidence type="ECO:0000259" key="7">
    <source>
        <dbReference type="PROSITE" id="PS51352"/>
    </source>
</evidence>
<dbReference type="AlphaFoldDB" id="A0A8J3LKU6"/>
<evidence type="ECO:0000256" key="6">
    <source>
        <dbReference type="NCBIfam" id="TIGR01068"/>
    </source>
</evidence>
<comment type="caution">
    <text evidence="8">The sequence shown here is derived from an EMBL/GenBank/DDBJ whole genome shotgun (WGS) entry which is preliminary data.</text>
</comment>
<dbReference type="Gene3D" id="3.40.30.10">
    <property type="entry name" value="Glutaredoxin"/>
    <property type="match status" value="1"/>
</dbReference>
<evidence type="ECO:0000256" key="4">
    <source>
        <dbReference type="ARBA" id="ARBA00023157"/>
    </source>
</evidence>
<keyword evidence="3" id="KW-0249">Electron transport</keyword>
<feature type="domain" description="Thioredoxin" evidence="7">
    <location>
        <begin position="16"/>
        <end position="144"/>
    </location>
</feature>
<sequence>MKTMTSTVVQCEHCGAKNRIPAAANGVPRCGKCHNPLPWIVDADDDTFAEVVEQASIPVIVDMWAAWCGPCRMITPALEKVASEMAGRVKLVKVDVDKSPKTAQRFTIQAVPTLILMRNGQVIARQAGAAPAAMLRKWVEDALAKAG</sequence>
<dbReference type="InterPro" id="IPR013766">
    <property type="entry name" value="Thioredoxin_domain"/>
</dbReference>
<dbReference type="GO" id="GO:0015035">
    <property type="term" value="F:protein-disulfide reductase activity"/>
    <property type="evidence" value="ECO:0007669"/>
    <property type="project" value="UniProtKB-UniRule"/>
</dbReference>
<keyword evidence="9" id="KW-1185">Reference proteome</keyword>
<dbReference type="EMBL" id="BONU01000011">
    <property type="protein sequence ID" value="GIG73672.1"/>
    <property type="molecule type" value="Genomic_DNA"/>
</dbReference>
<evidence type="ECO:0000256" key="5">
    <source>
        <dbReference type="ARBA" id="ARBA00023284"/>
    </source>
</evidence>
<dbReference type="GO" id="GO:0005829">
    <property type="term" value="C:cytosol"/>
    <property type="evidence" value="ECO:0007669"/>
    <property type="project" value="TreeGrafter"/>
</dbReference>
<accession>A0A8J3LKU6</accession>
<dbReference type="FunFam" id="3.40.30.10:FF:000001">
    <property type="entry name" value="Thioredoxin"/>
    <property type="match status" value="1"/>
</dbReference>
<evidence type="ECO:0000256" key="3">
    <source>
        <dbReference type="ARBA" id="ARBA00022982"/>
    </source>
</evidence>
<dbReference type="CDD" id="cd02947">
    <property type="entry name" value="TRX_family"/>
    <property type="match status" value="1"/>
</dbReference>
<comment type="similarity">
    <text evidence="1">Belongs to the thioredoxin family.</text>
</comment>
<keyword evidence="2" id="KW-0813">Transport</keyword>
<gene>
    <name evidence="8" type="ORF">Pfl04_20760</name>
</gene>
<dbReference type="RefSeq" id="WP_168073227.1">
    <property type="nucleotide sequence ID" value="NZ_BAAAQJ010000008.1"/>
</dbReference>
<proteinExistence type="inferred from homology"/>
<dbReference type="InterPro" id="IPR005746">
    <property type="entry name" value="Thioredoxin"/>
</dbReference>
<dbReference type="InterPro" id="IPR036249">
    <property type="entry name" value="Thioredoxin-like_sf"/>
</dbReference>
<evidence type="ECO:0000256" key="1">
    <source>
        <dbReference type="ARBA" id="ARBA00008987"/>
    </source>
</evidence>
<dbReference type="PANTHER" id="PTHR45663">
    <property type="entry name" value="GEO12009P1"/>
    <property type="match status" value="1"/>
</dbReference>
<keyword evidence="4" id="KW-1015">Disulfide bond</keyword>
<dbReference type="PANTHER" id="PTHR45663:SF11">
    <property type="entry name" value="GEO12009P1"/>
    <property type="match status" value="1"/>
</dbReference>